<reference evidence="1 2" key="1">
    <citation type="submission" date="2019-03" db="EMBL/GenBank/DDBJ databases">
        <title>Genomic Encyclopedia of Type Strains, Phase IV (KMG-IV): sequencing the most valuable type-strain genomes for metagenomic binning, comparative biology and taxonomic classification.</title>
        <authorList>
            <person name="Goeker M."/>
        </authorList>
    </citation>
    <scope>NUCLEOTIDE SEQUENCE [LARGE SCALE GENOMIC DNA]</scope>
    <source>
        <strain evidence="1 2">DSM 102940</strain>
    </source>
</reference>
<dbReference type="EMBL" id="SLWV01000001">
    <property type="protein sequence ID" value="TCO79833.1"/>
    <property type="molecule type" value="Genomic_DNA"/>
</dbReference>
<dbReference type="AlphaFoldDB" id="A0A4R2L0R2"/>
<dbReference type="RefSeq" id="WP_279233091.1">
    <property type="nucleotide sequence ID" value="NZ_SLWV01000001.1"/>
</dbReference>
<organism evidence="1 2">
    <name type="scientific">Marinisporobacter balticus</name>
    <dbReference type="NCBI Taxonomy" id="2018667"/>
    <lineage>
        <taxon>Bacteria</taxon>
        <taxon>Bacillati</taxon>
        <taxon>Bacillota</taxon>
        <taxon>Clostridia</taxon>
        <taxon>Peptostreptococcales</taxon>
        <taxon>Thermotaleaceae</taxon>
        <taxon>Marinisporobacter</taxon>
    </lineage>
</organism>
<proteinExistence type="predicted"/>
<dbReference type="Proteomes" id="UP000294919">
    <property type="component" value="Unassembled WGS sequence"/>
</dbReference>
<comment type="caution">
    <text evidence="1">The sequence shown here is derived from an EMBL/GenBank/DDBJ whole genome shotgun (WGS) entry which is preliminary data.</text>
</comment>
<accession>A0A4R2L0R2</accession>
<gene>
    <name evidence="1" type="ORF">EV214_10164</name>
</gene>
<sequence>MYKVVTHNQFYLIGKVSDLLEVLEDLSHEYTTLKDLIEDHLKP</sequence>
<protein>
    <submittedName>
        <fullName evidence="1">Uncharacterized protein</fullName>
    </submittedName>
</protein>
<name>A0A4R2L0R2_9FIRM</name>
<evidence type="ECO:0000313" key="2">
    <source>
        <dbReference type="Proteomes" id="UP000294919"/>
    </source>
</evidence>
<evidence type="ECO:0000313" key="1">
    <source>
        <dbReference type="EMBL" id="TCO79833.1"/>
    </source>
</evidence>
<keyword evidence="2" id="KW-1185">Reference proteome</keyword>